<accession>A0A1I7D781</accession>
<dbReference type="AlphaFoldDB" id="A0A1I7D781"/>
<feature type="domain" description="DUF4426" evidence="2">
    <location>
        <begin position="22"/>
        <end position="137"/>
    </location>
</feature>
<keyword evidence="1" id="KW-0732">Signal</keyword>
<feature type="signal peptide" evidence="1">
    <location>
        <begin position="1"/>
        <end position="19"/>
    </location>
</feature>
<dbReference type="Pfam" id="PF14467">
    <property type="entry name" value="DUF4426"/>
    <property type="match status" value="1"/>
</dbReference>
<evidence type="ECO:0000259" key="2">
    <source>
        <dbReference type="Pfam" id="PF14467"/>
    </source>
</evidence>
<dbReference type="Gene3D" id="2.60.40.3340">
    <property type="entry name" value="Domain of unknown function DUF4426"/>
    <property type="match status" value="1"/>
</dbReference>
<dbReference type="InterPro" id="IPR025218">
    <property type="entry name" value="DUF4426"/>
</dbReference>
<evidence type="ECO:0000256" key="1">
    <source>
        <dbReference type="SAM" id="SignalP"/>
    </source>
</evidence>
<proteinExistence type="predicted"/>
<keyword evidence="3" id="KW-0808">Transferase</keyword>
<dbReference type="EMBL" id="LR215729">
    <property type="protein sequence ID" value="VEV97082.1"/>
    <property type="molecule type" value="Genomic_DNA"/>
</dbReference>
<name>A0A1I7D781_9PSED</name>
<organism evidence="3">
    <name type="scientific">Pseudomonas marincola</name>
    <dbReference type="NCBI Taxonomy" id="437900"/>
    <lineage>
        <taxon>Bacteria</taxon>
        <taxon>Pseudomonadati</taxon>
        <taxon>Pseudomonadota</taxon>
        <taxon>Gammaproteobacteria</taxon>
        <taxon>Pseudomonadales</taxon>
        <taxon>Pseudomonadaceae</taxon>
        <taxon>Pseudomonas</taxon>
    </lineage>
</organism>
<sequence length="139" mass="15090">MRRLAVLLIALCLSLPAFAEQKKTFGDLDVHYSAFTSGYLQPDIAAANGLTRSKKLGVMNIAVLKAGKATTANVSGTMKNLLGKDYPLSFKAVNEGEAIYYLAQFPLESQEMLRFTINVSVSGGATNSFEFNQELYPGE</sequence>
<dbReference type="GO" id="GO:0016740">
    <property type="term" value="F:transferase activity"/>
    <property type="evidence" value="ECO:0007669"/>
    <property type="project" value="UniProtKB-KW"/>
</dbReference>
<gene>
    <name evidence="3" type="ORF">PMYSY11_2036</name>
</gene>
<dbReference type="STRING" id="437900.GCA_001940335_03437"/>
<reference evidence="3" key="1">
    <citation type="submission" date="2019-02" db="EMBL/GenBank/DDBJ databases">
        <authorList>
            <consortium name="Genoscope - CEA"/>
            <person name="William W."/>
        </authorList>
    </citation>
    <scope>NUCLEOTIDE SEQUENCE [LARGE SCALE GENOMIC DNA]</scope>
    <source>
        <strain evidence="3">YSy11</strain>
    </source>
</reference>
<dbReference type="RefSeq" id="WP_069902440.1">
    <property type="nucleotide sequence ID" value="NZ_FPBC01000010.1"/>
</dbReference>
<protein>
    <submittedName>
        <fullName evidence="3">Homoserine acetyltransferase</fullName>
    </submittedName>
</protein>
<feature type="chain" id="PRO_5041052170" evidence="1">
    <location>
        <begin position="20"/>
        <end position="139"/>
    </location>
</feature>
<evidence type="ECO:0000313" key="3">
    <source>
        <dbReference type="EMBL" id="VEV97082.1"/>
    </source>
</evidence>